<accession>A0A7J4IWU8</accession>
<dbReference type="Pfam" id="PF22578">
    <property type="entry name" value="GGR_cat"/>
    <property type="match status" value="1"/>
</dbReference>
<dbReference type="SUPFAM" id="SSF51905">
    <property type="entry name" value="FAD/NAD(P)-binding domain"/>
    <property type="match status" value="1"/>
</dbReference>
<dbReference type="EMBL" id="DUGC01000071">
    <property type="protein sequence ID" value="HIH09942.1"/>
    <property type="molecule type" value="Genomic_DNA"/>
</dbReference>
<dbReference type="GO" id="GO:0016628">
    <property type="term" value="F:oxidoreductase activity, acting on the CH-CH group of donors, NAD or NADP as acceptor"/>
    <property type="evidence" value="ECO:0007669"/>
    <property type="project" value="InterPro"/>
</dbReference>
<dbReference type="InterPro" id="IPR054715">
    <property type="entry name" value="GGR_cat"/>
</dbReference>
<evidence type="ECO:0000313" key="3">
    <source>
        <dbReference type="Proteomes" id="UP000565078"/>
    </source>
</evidence>
<evidence type="ECO:0000313" key="2">
    <source>
        <dbReference type="EMBL" id="HIH09942.1"/>
    </source>
</evidence>
<dbReference type="PANTHER" id="PTHR42685:SF22">
    <property type="entry name" value="CONDITIONED MEDIUM FACTOR RECEPTOR 1"/>
    <property type="match status" value="1"/>
</dbReference>
<dbReference type="Gene3D" id="3.50.50.60">
    <property type="entry name" value="FAD/NAD(P)-binding domain"/>
    <property type="match status" value="1"/>
</dbReference>
<reference evidence="3" key="1">
    <citation type="journal article" date="2020" name="bioRxiv">
        <title>A rank-normalized archaeal taxonomy based on genome phylogeny resolves widespread incomplete and uneven classifications.</title>
        <authorList>
            <person name="Rinke C."/>
            <person name="Chuvochina M."/>
            <person name="Mussig A.J."/>
            <person name="Chaumeil P.-A."/>
            <person name="Waite D.W."/>
            <person name="Whitman W.B."/>
            <person name="Parks D.H."/>
            <person name="Hugenholtz P."/>
        </authorList>
    </citation>
    <scope>NUCLEOTIDE SEQUENCE [LARGE SCALE GENOMIC DNA]</scope>
</reference>
<dbReference type="NCBIfam" id="TIGR02032">
    <property type="entry name" value="GG-red-SF"/>
    <property type="match status" value="1"/>
</dbReference>
<evidence type="ECO:0000259" key="1">
    <source>
        <dbReference type="Pfam" id="PF22578"/>
    </source>
</evidence>
<dbReference type="AlphaFoldDB" id="A0A7J4IWU8"/>
<gene>
    <name evidence="2" type="ORF">HA254_04715</name>
</gene>
<feature type="domain" description="Digeranylgeranylglycerophospholipid reductase catalytic" evidence="1">
    <location>
        <begin position="166"/>
        <end position="231"/>
    </location>
</feature>
<name>A0A7J4IWU8_9ARCH</name>
<proteinExistence type="predicted"/>
<dbReference type="InterPro" id="IPR050407">
    <property type="entry name" value="Geranylgeranyl_reductase"/>
</dbReference>
<sequence length="390" mass="43092">MDETFDVVVVGAGPAGGSAGLHCSRNGLKTLIIEEHAKVGEPVHCGECLSIYATKNTGVKLPEEVVSEHVKGVRVVFPDGTSSALNEDGYVLEKHLFEQWLSQQAVEAGAQLKLPARLEELQRKGGLWELKTTQGIVKSKILIDASGVASVVSRKLGLNERFRTVTGIQYELRDIPRDGYLDFYLWPRFAKHGYLWMIPKKDGRANVGLVTTDTNCAKKNTDLFVEKMGWKGKEKVKTFGGLIPCSGPLKRTFDEGLMIIGDAAGFTSPLFEGGSHLGLKSGEMAAQVAKAAVDGENFTREAFTPYEQKWKGEFPPYEKIVKGKDALYGFSDDELNFIGKSFPRNFDDFGRMQKTLFGLKVLLHNPSLYSRGFASAMHAFEYSQAKCYGW</sequence>
<dbReference type="PANTHER" id="PTHR42685">
    <property type="entry name" value="GERANYLGERANYL DIPHOSPHATE REDUCTASE"/>
    <property type="match status" value="1"/>
</dbReference>
<comment type="caution">
    <text evidence="2">The sequence shown here is derived from an EMBL/GenBank/DDBJ whole genome shotgun (WGS) entry which is preliminary data.</text>
</comment>
<protein>
    <submittedName>
        <fullName evidence="2">NAD(P)/FAD-dependent oxidoreductase</fullName>
    </submittedName>
</protein>
<dbReference type="InterPro" id="IPR036188">
    <property type="entry name" value="FAD/NAD-bd_sf"/>
</dbReference>
<organism evidence="2 3">
    <name type="scientific">Candidatus Iainarchaeum sp</name>
    <dbReference type="NCBI Taxonomy" id="3101447"/>
    <lineage>
        <taxon>Archaea</taxon>
        <taxon>Candidatus Iainarchaeota</taxon>
        <taxon>Candidatus Iainarchaeia</taxon>
        <taxon>Candidatus Iainarchaeales</taxon>
        <taxon>Candidatus Iainarchaeaceae</taxon>
        <taxon>Candidatus Iainarchaeum</taxon>
    </lineage>
</organism>
<dbReference type="InterPro" id="IPR011777">
    <property type="entry name" value="Geranylgeranyl_Rdtase_fam"/>
</dbReference>
<dbReference type="Proteomes" id="UP000565078">
    <property type="component" value="Unassembled WGS sequence"/>
</dbReference>
<dbReference type="Pfam" id="PF12831">
    <property type="entry name" value="FAD_oxidored"/>
    <property type="match status" value="1"/>
</dbReference>
<dbReference type="PRINTS" id="PR00420">
    <property type="entry name" value="RNGMNOXGNASE"/>
</dbReference>